<reference evidence="12 13" key="1">
    <citation type="submission" date="2021-09" db="EMBL/GenBank/DDBJ databases">
        <title>Genomic insights and catalytic innovation underlie evolution of tropane alkaloids biosynthesis.</title>
        <authorList>
            <person name="Wang Y.-J."/>
            <person name="Tian T."/>
            <person name="Huang J.-P."/>
            <person name="Huang S.-X."/>
        </authorList>
    </citation>
    <scope>NUCLEOTIDE SEQUENCE [LARGE SCALE GENOMIC DNA]</scope>
    <source>
        <strain evidence="12">KIB-2018</strain>
        <tissue evidence="12">Leaf</tissue>
    </source>
</reference>
<evidence type="ECO:0000256" key="9">
    <source>
        <dbReference type="SAM" id="MobiDB-lite"/>
    </source>
</evidence>
<evidence type="ECO:0000256" key="10">
    <source>
        <dbReference type="SAM" id="SignalP"/>
    </source>
</evidence>
<keyword evidence="4 10" id="KW-0732">Signal</keyword>
<dbReference type="Proteomes" id="UP001159364">
    <property type="component" value="Linkage Group LG10"/>
</dbReference>
<keyword evidence="3" id="KW-0336">GPI-anchor</keyword>
<feature type="signal peptide" evidence="10">
    <location>
        <begin position="1"/>
        <end position="19"/>
    </location>
</feature>
<evidence type="ECO:0000256" key="2">
    <source>
        <dbReference type="ARBA" id="ARBA00022475"/>
    </source>
</evidence>
<dbReference type="FunFam" id="1.20.58.1040:FF:000001">
    <property type="entry name" value="Glucan endo-1,3-beta-glucosidase 4"/>
    <property type="match status" value="1"/>
</dbReference>
<dbReference type="InterPro" id="IPR044788">
    <property type="entry name" value="X8_dom_prot"/>
</dbReference>
<feature type="domain" description="X8" evidence="11">
    <location>
        <begin position="22"/>
        <end position="105"/>
    </location>
</feature>
<evidence type="ECO:0000256" key="1">
    <source>
        <dbReference type="ARBA" id="ARBA00004609"/>
    </source>
</evidence>
<dbReference type="Pfam" id="PF07983">
    <property type="entry name" value="X8"/>
    <property type="match status" value="1"/>
</dbReference>
<dbReference type="Gene3D" id="1.20.58.1040">
    <property type="match status" value="1"/>
</dbReference>
<evidence type="ECO:0000313" key="12">
    <source>
        <dbReference type="EMBL" id="KAJ8752733.1"/>
    </source>
</evidence>
<evidence type="ECO:0000256" key="6">
    <source>
        <dbReference type="ARBA" id="ARBA00023157"/>
    </source>
</evidence>
<dbReference type="PANTHER" id="PTHR31044:SF25">
    <property type="entry name" value="PLASMODESMATA CALLOSE-BINDING PROTEIN 3"/>
    <property type="match status" value="1"/>
</dbReference>
<dbReference type="PANTHER" id="PTHR31044">
    <property type="entry name" value="BETA-1,3 GLUCANASE"/>
    <property type="match status" value="1"/>
</dbReference>
<sequence>MAAAFLALAMLMLAMTGRASCTWCVCKEMSDSVLQKTLDYACGAGADCAPTHQNGPCFQPNNVRAHCSYAVNSYFQKKGQSQGTCDFSGTATISTSDPSSSGCSFPATSSAAGSGTTSTTPVTPTTGTPTTTTPSNTTPSTRTPTTTTPYTTTPSNGVLGGIGSGVSPTGAGINTDMSYGGVRLHYNGLVSVFTTLLALGLLRLWG</sequence>
<keyword evidence="8" id="KW-0449">Lipoprotein</keyword>
<protein>
    <recommendedName>
        <fullName evidence="11">X8 domain-containing protein</fullName>
    </recommendedName>
</protein>
<feature type="chain" id="PRO_5043675852" description="X8 domain-containing protein" evidence="10">
    <location>
        <begin position="20"/>
        <end position="206"/>
    </location>
</feature>
<dbReference type="GO" id="GO:0009506">
    <property type="term" value="C:plasmodesma"/>
    <property type="evidence" value="ECO:0007669"/>
    <property type="project" value="UniProtKB-ARBA"/>
</dbReference>
<gene>
    <name evidence="12" type="ORF">K2173_007043</name>
</gene>
<evidence type="ECO:0000259" key="11">
    <source>
        <dbReference type="SMART" id="SM00768"/>
    </source>
</evidence>
<dbReference type="EMBL" id="JAIWQS010000010">
    <property type="protein sequence ID" value="KAJ8752733.1"/>
    <property type="molecule type" value="Genomic_DNA"/>
</dbReference>
<comment type="subcellular location">
    <subcellularLocation>
        <location evidence="1">Cell membrane</location>
        <topology evidence="1">Lipid-anchor</topology>
        <topology evidence="1">GPI-anchor</topology>
    </subcellularLocation>
</comment>
<keyword evidence="7" id="KW-0325">Glycoprotein</keyword>
<dbReference type="GO" id="GO:0005886">
    <property type="term" value="C:plasma membrane"/>
    <property type="evidence" value="ECO:0007669"/>
    <property type="project" value="UniProtKB-SubCell"/>
</dbReference>
<comment type="caution">
    <text evidence="12">The sequence shown here is derived from an EMBL/GenBank/DDBJ whole genome shotgun (WGS) entry which is preliminary data.</text>
</comment>
<keyword evidence="13" id="KW-1185">Reference proteome</keyword>
<evidence type="ECO:0000256" key="8">
    <source>
        <dbReference type="ARBA" id="ARBA00023288"/>
    </source>
</evidence>
<accession>A0AAV8SLA8</accession>
<keyword evidence="5" id="KW-0472">Membrane</keyword>
<feature type="region of interest" description="Disordered" evidence="9">
    <location>
        <begin position="96"/>
        <end position="160"/>
    </location>
</feature>
<dbReference type="SMART" id="SM00768">
    <property type="entry name" value="X8"/>
    <property type="match status" value="1"/>
</dbReference>
<evidence type="ECO:0000256" key="5">
    <source>
        <dbReference type="ARBA" id="ARBA00023136"/>
    </source>
</evidence>
<evidence type="ECO:0000256" key="4">
    <source>
        <dbReference type="ARBA" id="ARBA00022729"/>
    </source>
</evidence>
<keyword evidence="6" id="KW-1015">Disulfide bond</keyword>
<organism evidence="12 13">
    <name type="scientific">Erythroxylum novogranatense</name>
    <dbReference type="NCBI Taxonomy" id="1862640"/>
    <lineage>
        <taxon>Eukaryota</taxon>
        <taxon>Viridiplantae</taxon>
        <taxon>Streptophyta</taxon>
        <taxon>Embryophyta</taxon>
        <taxon>Tracheophyta</taxon>
        <taxon>Spermatophyta</taxon>
        <taxon>Magnoliopsida</taxon>
        <taxon>eudicotyledons</taxon>
        <taxon>Gunneridae</taxon>
        <taxon>Pentapetalae</taxon>
        <taxon>rosids</taxon>
        <taxon>fabids</taxon>
        <taxon>Malpighiales</taxon>
        <taxon>Erythroxylaceae</taxon>
        <taxon>Erythroxylum</taxon>
    </lineage>
</organism>
<dbReference type="GO" id="GO:0098552">
    <property type="term" value="C:side of membrane"/>
    <property type="evidence" value="ECO:0007669"/>
    <property type="project" value="UniProtKB-KW"/>
</dbReference>
<name>A0AAV8SLA8_9ROSI</name>
<proteinExistence type="predicted"/>
<evidence type="ECO:0000256" key="7">
    <source>
        <dbReference type="ARBA" id="ARBA00023180"/>
    </source>
</evidence>
<keyword evidence="2" id="KW-1003">Cell membrane</keyword>
<dbReference type="InterPro" id="IPR012946">
    <property type="entry name" value="X8"/>
</dbReference>
<evidence type="ECO:0000256" key="3">
    <source>
        <dbReference type="ARBA" id="ARBA00022622"/>
    </source>
</evidence>
<dbReference type="AlphaFoldDB" id="A0AAV8SLA8"/>
<feature type="compositionally biased region" description="Low complexity" evidence="9">
    <location>
        <begin position="106"/>
        <end position="155"/>
    </location>
</feature>
<evidence type="ECO:0000313" key="13">
    <source>
        <dbReference type="Proteomes" id="UP001159364"/>
    </source>
</evidence>